<accession>A0AAN6X6N6</accession>
<feature type="region of interest" description="Disordered" evidence="1">
    <location>
        <begin position="1"/>
        <end position="28"/>
    </location>
</feature>
<protein>
    <recommendedName>
        <fullName evidence="4">Protein kinase domain-containing protein</fullName>
    </recommendedName>
</protein>
<keyword evidence="3" id="KW-1185">Reference proteome</keyword>
<reference evidence="2" key="2">
    <citation type="submission" date="2023-05" db="EMBL/GenBank/DDBJ databases">
        <authorList>
            <consortium name="Lawrence Berkeley National Laboratory"/>
            <person name="Steindorff A."/>
            <person name="Hensen N."/>
            <person name="Bonometti L."/>
            <person name="Westerberg I."/>
            <person name="Brannstrom I.O."/>
            <person name="Guillou S."/>
            <person name="Cros-Aarteil S."/>
            <person name="Calhoun S."/>
            <person name="Haridas S."/>
            <person name="Kuo A."/>
            <person name="Mondo S."/>
            <person name="Pangilinan J."/>
            <person name="Riley R."/>
            <person name="Labutti K."/>
            <person name="Andreopoulos B."/>
            <person name="Lipzen A."/>
            <person name="Chen C."/>
            <person name="Yanf M."/>
            <person name="Daum C."/>
            <person name="Ng V."/>
            <person name="Clum A."/>
            <person name="Ohm R."/>
            <person name="Martin F."/>
            <person name="Silar P."/>
            <person name="Natvig D."/>
            <person name="Lalanne C."/>
            <person name="Gautier V."/>
            <person name="Ament-Velasquez S.L."/>
            <person name="Kruys A."/>
            <person name="Hutchinson M.I."/>
            <person name="Powell A.J."/>
            <person name="Barry K."/>
            <person name="Miller A.N."/>
            <person name="Grigoriev I.V."/>
            <person name="Debuchy R."/>
            <person name="Gladieux P."/>
            <person name="Thoren M.H."/>
            <person name="Johannesson H."/>
        </authorList>
    </citation>
    <scope>NUCLEOTIDE SEQUENCE</scope>
    <source>
        <strain evidence="2">CBS 315.58</strain>
    </source>
</reference>
<proteinExistence type="predicted"/>
<dbReference type="Proteomes" id="UP001303160">
    <property type="component" value="Unassembled WGS sequence"/>
</dbReference>
<reference evidence="2" key="1">
    <citation type="journal article" date="2023" name="Mol. Phylogenet. Evol.">
        <title>Genome-scale phylogeny and comparative genomics of the fungal order Sordariales.</title>
        <authorList>
            <person name="Hensen N."/>
            <person name="Bonometti L."/>
            <person name="Westerberg I."/>
            <person name="Brannstrom I.O."/>
            <person name="Guillou S."/>
            <person name="Cros-Aarteil S."/>
            <person name="Calhoun S."/>
            <person name="Haridas S."/>
            <person name="Kuo A."/>
            <person name="Mondo S."/>
            <person name="Pangilinan J."/>
            <person name="Riley R."/>
            <person name="LaButti K."/>
            <person name="Andreopoulos B."/>
            <person name="Lipzen A."/>
            <person name="Chen C."/>
            <person name="Yan M."/>
            <person name="Daum C."/>
            <person name="Ng V."/>
            <person name="Clum A."/>
            <person name="Steindorff A."/>
            <person name="Ohm R.A."/>
            <person name="Martin F."/>
            <person name="Silar P."/>
            <person name="Natvig D.O."/>
            <person name="Lalanne C."/>
            <person name="Gautier V."/>
            <person name="Ament-Velasquez S.L."/>
            <person name="Kruys A."/>
            <person name="Hutchinson M.I."/>
            <person name="Powell A.J."/>
            <person name="Barry K."/>
            <person name="Miller A.N."/>
            <person name="Grigoriev I.V."/>
            <person name="Debuchy R."/>
            <person name="Gladieux P."/>
            <person name="Hiltunen Thoren M."/>
            <person name="Johannesson H."/>
        </authorList>
    </citation>
    <scope>NUCLEOTIDE SEQUENCE</scope>
    <source>
        <strain evidence="2">CBS 315.58</strain>
    </source>
</reference>
<dbReference type="AlphaFoldDB" id="A0AAN6X6N6"/>
<organism evidence="2 3">
    <name type="scientific">Triangularia verruculosa</name>
    <dbReference type="NCBI Taxonomy" id="2587418"/>
    <lineage>
        <taxon>Eukaryota</taxon>
        <taxon>Fungi</taxon>
        <taxon>Dikarya</taxon>
        <taxon>Ascomycota</taxon>
        <taxon>Pezizomycotina</taxon>
        <taxon>Sordariomycetes</taxon>
        <taxon>Sordariomycetidae</taxon>
        <taxon>Sordariales</taxon>
        <taxon>Podosporaceae</taxon>
        <taxon>Triangularia</taxon>
    </lineage>
</organism>
<evidence type="ECO:0000313" key="2">
    <source>
        <dbReference type="EMBL" id="KAK4194955.1"/>
    </source>
</evidence>
<gene>
    <name evidence="2" type="ORF">QBC40DRAFT_317662</name>
</gene>
<evidence type="ECO:0000256" key="1">
    <source>
        <dbReference type="SAM" id="MobiDB-lite"/>
    </source>
</evidence>
<evidence type="ECO:0008006" key="4">
    <source>
        <dbReference type="Google" id="ProtNLM"/>
    </source>
</evidence>
<feature type="compositionally biased region" description="Polar residues" evidence="1">
    <location>
        <begin position="1"/>
        <end position="10"/>
    </location>
</feature>
<comment type="caution">
    <text evidence="2">The sequence shown here is derived from an EMBL/GenBank/DDBJ whole genome shotgun (WGS) entry which is preliminary data.</text>
</comment>
<dbReference type="EMBL" id="MU864031">
    <property type="protein sequence ID" value="KAK4194955.1"/>
    <property type="molecule type" value="Genomic_DNA"/>
</dbReference>
<dbReference type="CDD" id="cd12148">
    <property type="entry name" value="fungal_TF_MHR"/>
    <property type="match status" value="1"/>
</dbReference>
<name>A0AAN6X6N6_9PEZI</name>
<sequence>MAPLPESTTGPGPAGVAHTPTNSPDQDITMEEGDLEALRNSLEDALRALTGYGVEYTDMKTDNFLLTDDGRATVVDLEQAELDRANVWEGSTNNANVEHLMYQLREPRRLALPRPPRARPAAHPQSLAAQPRKPGSSMYVAEDEYFKVEDIRDWQNPMIRNCWMTSKAVSFKYDRSIAANSGVEAASLKAVSLKAVSLKAQARSSLPPSLAWRPLAQSITCSAQVILQRIWLDVYLLRLQIILHKRHCFTPARQGEPEPYPYSEQACLTAAIKILEYQGLVDDETQSPDGQLYQVRWKLSSLFNYHFLLATSILCSLFRGDRGSNQASGSNTLQLVGGHDKIRQLLTRSLDVWMRSSSSSHEAKKAARALRLILRGADTSMSLVSDASFSETSRSPSMIPPTGFDWSADPTLSTSFMSNMGFPFALLPSMQVDTDISGFVNANAPVFDLHGEHDYFEAWQMGR</sequence>
<evidence type="ECO:0000313" key="3">
    <source>
        <dbReference type="Proteomes" id="UP001303160"/>
    </source>
</evidence>
<feature type="region of interest" description="Disordered" evidence="1">
    <location>
        <begin position="113"/>
        <end position="134"/>
    </location>
</feature>